<gene>
    <name evidence="2" type="ORF">CMV_002968</name>
</gene>
<feature type="region of interest" description="Disordered" evidence="1">
    <location>
        <begin position="1"/>
        <end position="38"/>
    </location>
</feature>
<feature type="compositionally biased region" description="Low complexity" evidence="1">
    <location>
        <begin position="13"/>
        <end position="22"/>
    </location>
</feature>
<keyword evidence="3" id="KW-1185">Reference proteome</keyword>
<name>A0A8J4W5N1_9ROSI</name>
<evidence type="ECO:0000256" key="1">
    <source>
        <dbReference type="SAM" id="MobiDB-lite"/>
    </source>
</evidence>
<evidence type="ECO:0000313" key="3">
    <source>
        <dbReference type="Proteomes" id="UP000737018"/>
    </source>
</evidence>
<dbReference type="OrthoDB" id="10474292at2759"/>
<organism evidence="2 3">
    <name type="scientific">Castanea mollissima</name>
    <name type="common">Chinese chestnut</name>
    <dbReference type="NCBI Taxonomy" id="60419"/>
    <lineage>
        <taxon>Eukaryota</taxon>
        <taxon>Viridiplantae</taxon>
        <taxon>Streptophyta</taxon>
        <taxon>Embryophyta</taxon>
        <taxon>Tracheophyta</taxon>
        <taxon>Spermatophyta</taxon>
        <taxon>Magnoliopsida</taxon>
        <taxon>eudicotyledons</taxon>
        <taxon>Gunneridae</taxon>
        <taxon>Pentapetalae</taxon>
        <taxon>rosids</taxon>
        <taxon>fabids</taxon>
        <taxon>Fagales</taxon>
        <taxon>Fagaceae</taxon>
        <taxon>Castanea</taxon>
    </lineage>
</organism>
<reference evidence="2" key="1">
    <citation type="submission" date="2020-03" db="EMBL/GenBank/DDBJ databases">
        <title>Castanea mollissima Vanexum genome sequencing.</title>
        <authorList>
            <person name="Staton M."/>
        </authorList>
    </citation>
    <scope>NUCLEOTIDE SEQUENCE</scope>
    <source>
        <tissue evidence="2">Leaf</tissue>
    </source>
</reference>
<accession>A0A8J4W5N1</accession>
<evidence type="ECO:0000313" key="2">
    <source>
        <dbReference type="EMBL" id="KAF3973631.1"/>
    </source>
</evidence>
<proteinExistence type="predicted"/>
<dbReference type="AlphaFoldDB" id="A0A8J4W5N1"/>
<dbReference type="EMBL" id="JRKL02000224">
    <property type="protein sequence ID" value="KAF3973631.1"/>
    <property type="molecule type" value="Genomic_DNA"/>
</dbReference>
<feature type="compositionally biased region" description="Polar residues" evidence="1">
    <location>
        <begin position="1"/>
        <end position="12"/>
    </location>
</feature>
<sequence length="132" mass="14184">MSGSQVVSNFATPSPSQVLPVPASSPPVVSTPPMPLRKSARDIKPPAYLQDYACATFAPSAPYDLAKCLTYSHLEPGYQSYLMTVAVSHGAAQTVSHARRRLASAATDPRRRHCPQRLRQLDLPNPTAVSGE</sequence>
<protein>
    <submittedName>
        <fullName evidence="2">Uncharacterized protein</fullName>
    </submittedName>
</protein>
<dbReference type="Proteomes" id="UP000737018">
    <property type="component" value="Unassembled WGS sequence"/>
</dbReference>
<comment type="caution">
    <text evidence="2">The sequence shown here is derived from an EMBL/GenBank/DDBJ whole genome shotgun (WGS) entry which is preliminary data.</text>
</comment>
<feature type="compositionally biased region" description="Pro residues" evidence="1">
    <location>
        <begin position="23"/>
        <end position="35"/>
    </location>
</feature>